<keyword evidence="5" id="KW-0732">Signal</keyword>
<comment type="similarity">
    <text evidence="1">Belongs to the peptidase C40 family.</text>
</comment>
<feature type="signal peptide" evidence="5">
    <location>
        <begin position="1"/>
        <end position="27"/>
    </location>
</feature>
<dbReference type="Gene3D" id="3.90.1720.10">
    <property type="entry name" value="endopeptidase domain like (from Nostoc punctiforme)"/>
    <property type="match status" value="1"/>
</dbReference>
<accession>A0ABS7C5J7</accession>
<dbReference type="RefSeq" id="WP_210039788.1">
    <property type="nucleotide sequence ID" value="NZ_JBHLVU010000008.1"/>
</dbReference>
<dbReference type="InterPro" id="IPR038765">
    <property type="entry name" value="Papain-like_cys_pep_sf"/>
</dbReference>
<dbReference type="PANTHER" id="PTHR47053">
    <property type="entry name" value="MUREIN DD-ENDOPEPTIDASE MEPH-RELATED"/>
    <property type="match status" value="1"/>
</dbReference>
<evidence type="ECO:0000256" key="2">
    <source>
        <dbReference type="ARBA" id="ARBA00022670"/>
    </source>
</evidence>
<keyword evidence="8" id="KW-1185">Reference proteome</keyword>
<keyword evidence="2" id="KW-0645">Protease</keyword>
<organism evidence="7 8">
    <name type="scientific">Paenibacillus sepulcri</name>
    <dbReference type="NCBI Taxonomy" id="359917"/>
    <lineage>
        <taxon>Bacteria</taxon>
        <taxon>Bacillati</taxon>
        <taxon>Bacillota</taxon>
        <taxon>Bacilli</taxon>
        <taxon>Bacillales</taxon>
        <taxon>Paenibacillaceae</taxon>
        <taxon>Paenibacillus</taxon>
    </lineage>
</organism>
<dbReference type="InterPro" id="IPR051202">
    <property type="entry name" value="Peptidase_C40"/>
</dbReference>
<keyword evidence="4" id="KW-0788">Thiol protease</keyword>
<dbReference type="InterPro" id="IPR000064">
    <property type="entry name" value="NLP_P60_dom"/>
</dbReference>
<name>A0ABS7C5J7_9BACL</name>
<evidence type="ECO:0000256" key="1">
    <source>
        <dbReference type="ARBA" id="ARBA00007074"/>
    </source>
</evidence>
<evidence type="ECO:0000259" key="6">
    <source>
        <dbReference type="PROSITE" id="PS51935"/>
    </source>
</evidence>
<reference evidence="7 8" key="1">
    <citation type="submission" date="2021-07" db="EMBL/GenBank/DDBJ databases">
        <title>Paenibacillus radiodurans sp. nov., isolated from the southeastern edge of Tengger Desert.</title>
        <authorList>
            <person name="Zhang G."/>
        </authorList>
    </citation>
    <scope>NUCLEOTIDE SEQUENCE [LARGE SCALE GENOMIC DNA]</scope>
    <source>
        <strain evidence="7 8">CCM 7311</strain>
    </source>
</reference>
<comment type="caution">
    <text evidence="7">The sequence shown here is derived from an EMBL/GenBank/DDBJ whole genome shotgun (WGS) entry which is preliminary data.</text>
</comment>
<dbReference type="Pfam" id="PF00877">
    <property type="entry name" value="NLPC_P60"/>
    <property type="match status" value="1"/>
</dbReference>
<evidence type="ECO:0000256" key="5">
    <source>
        <dbReference type="SAM" id="SignalP"/>
    </source>
</evidence>
<evidence type="ECO:0000256" key="4">
    <source>
        <dbReference type="ARBA" id="ARBA00022807"/>
    </source>
</evidence>
<dbReference type="PANTHER" id="PTHR47053:SF1">
    <property type="entry name" value="MUREIN DD-ENDOPEPTIDASE MEPH-RELATED"/>
    <property type="match status" value="1"/>
</dbReference>
<evidence type="ECO:0000256" key="3">
    <source>
        <dbReference type="ARBA" id="ARBA00022801"/>
    </source>
</evidence>
<sequence length="161" mass="17275">MNKKNLFRKSIVGITLSLAVLASSTLAAPPKPVAAASATTSSTSSKIIANAKKYLGVKYQFGASTSTTKRFDCSSFTKRVLSTVGVTIPRTSKAQSKAGKYVSKSNLKVGDLVFFYSPIHHVGIYIGDGKIIHTYGAPGVTISSINSGWWKDHYETARRVL</sequence>
<feature type="domain" description="NlpC/P60" evidence="6">
    <location>
        <begin position="41"/>
        <end position="161"/>
    </location>
</feature>
<protein>
    <submittedName>
        <fullName evidence="7">C40 family peptidase</fullName>
    </submittedName>
</protein>
<feature type="chain" id="PRO_5047448852" evidence="5">
    <location>
        <begin position="28"/>
        <end position="161"/>
    </location>
</feature>
<dbReference type="SUPFAM" id="SSF54001">
    <property type="entry name" value="Cysteine proteinases"/>
    <property type="match status" value="1"/>
</dbReference>
<dbReference type="PROSITE" id="PS51935">
    <property type="entry name" value="NLPC_P60"/>
    <property type="match status" value="1"/>
</dbReference>
<gene>
    <name evidence="7" type="ORF">K0U00_19365</name>
</gene>
<dbReference type="EMBL" id="JAHZIK010000519">
    <property type="protein sequence ID" value="MBW7456194.1"/>
    <property type="molecule type" value="Genomic_DNA"/>
</dbReference>
<keyword evidence="3" id="KW-0378">Hydrolase</keyword>
<dbReference type="Proteomes" id="UP001519887">
    <property type="component" value="Unassembled WGS sequence"/>
</dbReference>
<proteinExistence type="inferred from homology"/>
<evidence type="ECO:0000313" key="8">
    <source>
        <dbReference type="Proteomes" id="UP001519887"/>
    </source>
</evidence>
<evidence type="ECO:0000313" key="7">
    <source>
        <dbReference type="EMBL" id="MBW7456194.1"/>
    </source>
</evidence>